<reference evidence="6" key="1">
    <citation type="submission" date="2022-11" db="UniProtKB">
        <authorList>
            <consortium name="WormBaseParasite"/>
        </authorList>
    </citation>
    <scope>IDENTIFICATION</scope>
</reference>
<dbReference type="PROSITE" id="PS01066">
    <property type="entry name" value="UPP_SYNTHASE"/>
    <property type="match status" value="1"/>
</dbReference>
<evidence type="ECO:0000313" key="6">
    <source>
        <dbReference type="WBParaSite" id="nRc.2.0.1.t09587-RA"/>
    </source>
</evidence>
<accession>A0A915I746</accession>
<evidence type="ECO:0000313" key="5">
    <source>
        <dbReference type="Proteomes" id="UP000887565"/>
    </source>
</evidence>
<evidence type="ECO:0000256" key="4">
    <source>
        <dbReference type="ARBA" id="ARBA00047353"/>
    </source>
</evidence>
<organism evidence="5 6">
    <name type="scientific">Romanomermis culicivorax</name>
    <name type="common">Nematode worm</name>
    <dbReference type="NCBI Taxonomy" id="13658"/>
    <lineage>
        <taxon>Eukaryota</taxon>
        <taxon>Metazoa</taxon>
        <taxon>Ecdysozoa</taxon>
        <taxon>Nematoda</taxon>
        <taxon>Enoplea</taxon>
        <taxon>Dorylaimia</taxon>
        <taxon>Mermithida</taxon>
        <taxon>Mermithoidea</taxon>
        <taxon>Mermithidae</taxon>
        <taxon>Romanomermis</taxon>
    </lineage>
</organism>
<sequence length="173" mass="20120">MSIGDLNIQSFSKILDSSNSPDPDLLIRTSGENRLSDFLLYQSSYTCLYFDDVLWPDYNLWHLSRAILYYQMHYSDIENKMLGSRTIIQFKKSKLRIMLQSKVLFPQNFISWGFIQIQKGYLNDSAVFLSQNNKYHCKCAKKSAPSAESRAKKVKSPDIHYQAKLTLKNSRPM</sequence>
<dbReference type="InterPro" id="IPR018520">
    <property type="entry name" value="UPP_synth-like_CS"/>
</dbReference>
<dbReference type="Gene3D" id="3.40.1180.10">
    <property type="entry name" value="Decaprenyl diphosphate synthase-like"/>
    <property type="match status" value="1"/>
</dbReference>
<dbReference type="AlphaFoldDB" id="A0A915I746"/>
<dbReference type="GO" id="GO:1904423">
    <property type="term" value="C:dehydrodolichyl diphosphate synthase complex"/>
    <property type="evidence" value="ECO:0007669"/>
    <property type="project" value="TreeGrafter"/>
</dbReference>
<dbReference type="PANTHER" id="PTHR10291">
    <property type="entry name" value="DEHYDRODOLICHYL DIPHOSPHATE SYNTHASE FAMILY MEMBER"/>
    <property type="match status" value="1"/>
</dbReference>
<dbReference type="InterPro" id="IPR001441">
    <property type="entry name" value="UPP_synth-like"/>
</dbReference>
<evidence type="ECO:0000256" key="2">
    <source>
        <dbReference type="ARBA" id="ARBA00012596"/>
    </source>
</evidence>
<dbReference type="Proteomes" id="UP000887565">
    <property type="component" value="Unplaced"/>
</dbReference>
<keyword evidence="5" id="KW-1185">Reference proteome</keyword>
<dbReference type="InterPro" id="IPR036424">
    <property type="entry name" value="UPP_synth-like_sf"/>
</dbReference>
<comment type="similarity">
    <text evidence="1">Belongs to the UPP synthase family.</text>
</comment>
<proteinExistence type="inferred from homology"/>
<keyword evidence="3" id="KW-0808">Transferase</keyword>
<dbReference type="Pfam" id="PF01255">
    <property type="entry name" value="Prenyltransf"/>
    <property type="match status" value="1"/>
</dbReference>
<evidence type="ECO:0000256" key="3">
    <source>
        <dbReference type="ARBA" id="ARBA00022679"/>
    </source>
</evidence>
<dbReference type="WBParaSite" id="nRc.2.0.1.t09587-RA">
    <property type="protein sequence ID" value="nRc.2.0.1.t09587-RA"/>
    <property type="gene ID" value="nRc.2.0.1.g09587"/>
</dbReference>
<dbReference type="GO" id="GO:0016094">
    <property type="term" value="P:polyprenol biosynthetic process"/>
    <property type="evidence" value="ECO:0007669"/>
    <property type="project" value="TreeGrafter"/>
</dbReference>
<comment type="catalytic activity">
    <reaction evidence="4">
        <text>n isopentenyl diphosphate + (2E,6E)-farnesyl diphosphate = a di-trans,poly-cis-polyprenyl diphosphate + n diphosphate</text>
        <dbReference type="Rhea" id="RHEA:53008"/>
        <dbReference type="Rhea" id="RHEA-COMP:19494"/>
        <dbReference type="ChEBI" id="CHEBI:33019"/>
        <dbReference type="ChEBI" id="CHEBI:128769"/>
        <dbReference type="ChEBI" id="CHEBI:136960"/>
        <dbReference type="ChEBI" id="CHEBI:175763"/>
        <dbReference type="EC" id="2.5.1.87"/>
    </reaction>
</comment>
<dbReference type="GO" id="GO:0005783">
    <property type="term" value="C:endoplasmic reticulum"/>
    <property type="evidence" value="ECO:0007669"/>
    <property type="project" value="TreeGrafter"/>
</dbReference>
<dbReference type="PANTHER" id="PTHR10291:SF43">
    <property type="entry name" value="DEHYDRODOLICHYL DIPHOSPHATE SYNTHASE COMPLEX SUBUNIT DHDDS"/>
    <property type="match status" value="1"/>
</dbReference>
<evidence type="ECO:0000256" key="1">
    <source>
        <dbReference type="ARBA" id="ARBA00005432"/>
    </source>
</evidence>
<protein>
    <recommendedName>
        <fullName evidence="2">ditrans,polycis-polyprenyl diphosphate synthase [(2E,6E)-farnesyldiphosphate specific]</fullName>
        <ecNumber evidence="2">2.5.1.87</ecNumber>
    </recommendedName>
</protein>
<dbReference type="GO" id="GO:0045547">
    <property type="term" value="F:ditrans,polycis-polyprenyl diphosphate synthase [(2E,6E)-farnesyl diphosphate specific] activity"/>
    <property type="evidence" value="ECO:0007669"/>
    <property type="project" value="UniProtKB-EC"/>
</dbReference>
<dbReference type="SUPFAM" id="SSF64005">
    <property type="entry name" value="Undecaprenyl diphosphate synthase"/>
    <property type="match status" value="1"/>
</dbReference>
<name>A0A915I746_ROMCU</name>
<dbReference type="EC" id="2.5.1.87" evidence="2"/>